<evidence type="ECO:0000313" key="1">
    <source>
        <dbReference type="EMBL" id="MBT1073523.1"/>
    </source>
</evidence>
<organism evidence="1 2">
    <name type="scientific">Pelotalea chapellei</name>
    <dbReference type="NCBI Taxonomy" id="44671"/>
    <lineage>
        <taxon>Bacteria</taxon>
        <taxon>Pseudomonadati</taxon>
        <taxon>Thermodesulfobacteriota</taxon>
        <taxon>Desulfuromonadia</taxon>
        <taxon>Geobacterales</taxon>
        <taxon>Geobacteraceae</taxon>
        <taxon>Pelotalea</taxon>
    </lineage>
</organism>
<gene>
    <name evidence="1" type="ORF">KJB30_17195</name>
</gene>
<proteinExistence type="predicted"/>
<dbReference type="Proteomes" id="UP000784128">
    <property type="component" value="Unassembled WGS sequence"/>
</dbReference>
<comment type="caution">
    <text evidence="1">The sequence shown here is derived from an EMBL/GenBank/DDBJ whole genome shotgun (WGS) entry which is preliminary data.</text>
</comment>
<dbReference type="Gene3D" id="3.90.1530.10">
    <property type="entry name" value="Conserved hypothetical protein from pyrococcus furiosus pfu- 392566-001, ParB domain"/>
    <property type="match status" value="1"/>
</dbReference>
<dbReference type="RefSeq" id="WP_214301606.1">
    <property type="nucleotide sequence ID" value="NZ_JAHDYS010000023.1"/>
</dbReference>
<dbReference type="SUPFAM" id="SSF110849">
    <property type="entry name" value="ParB/Sulfiredoxin"/>
    <property type="match status" value="1"/>
</dbReference>
<name>A0ABS5UD09_9BACT</name>
<accession>A0ABS5UD09</accession>
<dbReference type="InterPro" id="IPR036086">
    <property type="entry name" value="ParB/Sulfiredoxin_sf"/>
</dbReference>
<protein>
    <submittedName>
        <fullName evidence="1">ParB/RepB/Spo0J family partition protein</fullName>
    </submittedName>
</protein>
<sequence>MCGHREDPEEDRKERTVRQSTCADSHKYLWAPVSEWPPIVLKWDISKESQRFSKDGLSPEEFNKWYPQGLCLGYVALPEFDMRLCFFSRRKDRELWKIGDPYKLAHLIGYLAEGRPISPPLATPMTSQEIVIDGGHHRYAIAKAIGESEVPVYVTPRHKSDLASLLRVQWIPS</sequence>
<evidence type="ECO:0000313" key="2">
    <source>
        <dbReference type="Proteomes" id="UP000784128"/>
    </source>
</evidence>
<keyword evidence="2" id="KW-1185">Reference proteome</keyword>
<dbReference type="EMBL" id="JAHDYS010000023">
    <property type="protein sequence ID" value="MBT1073523.1"/>
    <property type="molecule type" value="Genomic_DNA"/>
</dbReference>
<reference evidence="1 2" key="1">
    <citation type="submission" date="2021-05" db="EMBL/GenBank/DDBJ databases">
        <title>The draft genome of Geobacter chapellei DSM 13688.</title>
        <authorList>
            <person name="Xu Z."/>
            <person name="Masuda Y."/>
            <person name="Itoh H."/>
            <person name="Senoo K."/>
        </authorList>
    </citation>
    <scope>NUCLEOTIDE SEQUENCE [LARGE SCALE GENOMIC DNA]</scope>
    <source>
        <strain evidence="1 2">DSM 13688</strain>
    </source>
</reference>